<keyword evidence="2 5" id="KW-0689">Ribosomal protein</keyword>
<comment type="caution">
    <text evidence="7">The sequence shown here is derived from an EMBL/GenBank/DDBJ whole genome shotgun (WGS) entry which is preliminary data.</text>
</comment>
<evidence type="ECO:0000313" key="7">
    <source>
        <dbReference type="EMBL" id="MCK0536913.1"/>
    </source>
</evidence>
<dbReference type="HAMAP" id="MF_00391">
    <property type="entry name" value="Ribosomal_bL34"/>
    <property type="match status" value="1"/>
</dbReference>
<proteinExistence type="inferred from homology"/>
<dbReference type="PANTHER" id="PTHR14503:SF4">
    <property type="entry name" value="LARGE RIBOSOMAL SUBUNIT PROTEIN BL34M"/>
    <property type="match status" value="1"/>
</dbReference>
<reference evidence="7" key="1">
    <citation type="submission" date="2022-04" db="EMBL/GenBank/DDBJ databases">
        <title>Alcanivorax sp. CY1518 draft genome sequence.</title>
        <authorList>
            <person name="Zhao G."/>
            <person name="An M."/>
        </authorList>
    </citation>
    <scope>NUCLEOTIDE SEQUENCE</scope>
    <source>
        <strain evidence="7">CY1518</strain>
    </source>
</reference>
<evidence type="ECO:0000256" key="6">
    <source>
        <dbReference type="SAM" id="MobiDB-lite"/>
    </source>
</evidence>
<feature type="compositionally biased region" description="Basic residues" evidence="6">
    <location>
        <begin position="10"/>
        <end position="19"/>
    </location>
</feature>
<gene>
    <name evidence="5 7" type="primary">rpmH</name>
    <name evidence="7" type="ORF">MU846_04255</name>
</gene>
<keyword evidence="3 5" id="KW-0687">Ribonucleoprotein</keyword>
<evidence type="ECO:0000256" key="3">
    <source>
        <dbReference type="ARBA" id="ARBA00023274"/>
    </source>
</evidence>
<dbReference type="Proteomes" id="UP001165524">
    <property type="component" value="Unassembled WGS sequence"/>
</dbReference>
<dbReference type="InterPro" id="IPR000271">
    <property type="entry name" value="Ribosomal_bL34"/>
</dbReference>
<name>A0ABT0E589_9GAMM</name>
<feature type="region of interest" description="Disordered" evidence="6">
    <location>
        <begin position="1"/>
        <end position="44"/>
    </location>
</feature>
<evidence type="ECO:0000313" key="8">
    <source>
        <dbReference type="Proteomes" id="UP001165524"/>
    </source>
</evidence>
<dbReference type="PROSITE" id="PS00784">
    <property type="entry name" value="RIBOSOMAL_L34"/>
    <property type="match status" value="1"/>
</dbReference>
<dbReference type="RefSeq" id="WP_246948781.1">
    <property type="nucleotide sequence ID" value="NZ_JALKII010000002.1"/>
</dbReference>
<dbReference type="Pfam" id="PF00468">
    <property type="entry name" value="Ribosomal_L34"/>
    <property type="match status" value="1"/>
</dbReference>
<evidence type="ECO:0000256" key="1">
    <source>
        <dbReference type="ARBA" id="ARBA00010111"/>
    </source>
</evidence>
<dbReference type="InterPro" id="IPR020939">
    <property type="entry name" value="Ribosomal_bL34_CS"/>
</dbReference>
<evidence type="ECO:0000256" key="4">
    <source>
        <dbReference type="ARBA" id="ARBA00035177"/>
    </source>
</evidence>
<accession>A0ABT0E589</accession>
<evidence type="ECO:0000256" key="2">
    <source>
        <dbReference type="ARBA" id="ARBA00022980"/>
    </source>
</evidence>
<dbReference type="EMBL" id="JALKII010000002">
    <property type="protein sequence ID" value="MCK0536913.1"/>
    <property type="molecule type" value="Genomic_DNA"/>
</dbReference>
<sequence>MKRTFQPSQIKRKRNHGFRARMATPGGRAVLNRRRAKGRKRLSA</sequence>
<dbReference type="NCBIfam" id="TIGR01030">
    <property type="entry name" value="rpmH_bact"/>
    <property type="match status" value="1"/>
</dbReference>
<evidence type="ECO:0000256" key="5">
    <source>
        <dbReference type="HAMAP-Rule" id="MF_00391"/>
    </source>
</evidence>
<dbReference type="PANTHER" id="PTHR14503">
    <property type="entry name" value="MITOCHONDRIAL RIBOSOMAL PROTEIN 34 FAMILY MEMBER"/>
    <property type="match status" value="1"/>
</dbReference>
<organism evidence="7 8">
    <name type="scientific">Alcanivorax quisquiliarum</name>
    <dbReference type="NCBI Taxonomy" id="2933565"/>
    <lineage>
        <taxon>Bacteria</taxon>
        <taxon>Pseudomonadati</taxon>
        <taxon>Pseudomonadota</taxon>
        <taxon>Gammaproteobacteria</taxon>
        <taxon>Oceanospirillales</taxon>
        <taxon>Alcanivoracaceae</taxon>
        <taxon>Alcanivorax</taxon>
    </lineage>
</organism>
<comment type="similarity">
    <text evidence="1 5">Belongs to the bacterial ribosomal protein bL34 family.</text>
</comment>
<keyword evidence="8" id="KW-1185">Reference proteome</keyword>
<protein>
    <recommendedName>
        <fullName evidence="4 5">Large ribosomal subunit protein bL34</fullName>
    </recommendedName>
</protein>
<dbReference type="Gene3D" id="1.10.287.3980">
    <property type="match status" value="1"/>
</dbReference>
<dbReference type="GO" id="GO:0005840">
    <property type="term" value="C:ribosome"/>
    <property type="evidence" value="ECO:0007669"/>
    <property type="project" value="UniProtKB-KW"/>
</dbReference>
<feature type="compositionally biased region" description="Basic residues" evidence="6">
    <location>
        <begin position="31"/>
        <end position="44"/>
    </location>
</feature>